<reference evidence="3" key="1">
    <citation type="submission" date="2016-06" db="UniProtKB">
        <authorList>
            <consortium name="WormBaseParasite"/>
        </authorList>
    </citation>
    <scope>IDENTIFICATION</scope>
</reference>
<dbReference type="AlphaFoldDB" id="A0A183TAV3"/>
<proteinExistence type="predicted"/>
<evidence type="ECO:0000313" key="1">
    <source>
        <dbReference type="EMBL" id="VDL99986.1"/>
    </source>
</evidence>
<evidence type="ECO:0000313" key="3">
    <source>
        <dbReference type="WBParaSite" id="SSLN_0001411601-mRNA-1"/>
    </source>
</evidence>
<protein>
    <submittedName>
        <fullName evidence="3">Similar to</fullName>
    </submittedName>
</protein>
<gene>
    <name evidence="1" type="ORF">SSLN_LOCUS13601</name>
</gene>
<dbReference type="Proteomes" id="UP000275846">
    <property type="component" value="Unassembled WGS sequence"/>
</dbReference>
<dbReference type="EMBL" id="UYSU01038217">
    <property type="protein sequence ID" value="VDL99986.1"/>
    <property type="molecule type" value="Genomic_DNA"/>
</dbReference>
<accession>A0A183TAV3</accession>
<organism evidence="3">
    <name type="scientific">Schistocephalus solidus</name>
    <name type="common">Tapeworm</name>
    <dbReference type="NCBI Taxonomy" id="70667"/>
    <lineage>
        <taxon>Eukaryota</taxon>
        <taxon>Metazoa</taxon>
        <taxon>Spiralia</taxon>
        <taxon>Lophotrochozoa</taxon>
        <taxon>Platyhelminthes</taxon>
        <taxon>Cestoda</taxon>
        <taxon>Eucestoda</taxon>
        <taxon>Diphyllobothriidea</taxon>
        <taxon>Diphyllobothriidae</taxon>
        <taxon>Schistocephalus</taxon>
    </lineage>
</organism>
<reference evidence="1 2" key="2">
    <citation type="submission" date="2018-11" db="EMBL/GenBank/DDBJ databases">
        <authorList>
            <consortium name="Pathogen Informatics"/>
        </authorList>
    </citation>
    <scope>NUCLEOTIDE SEQUENCE [LARGE SCALE GENOMIC DNA]</scope>
    <source>
        <strain evidence="1 2">NST_G2</strain>
    </source>
</reference>
<evidence type="ECO:0000313" key="2">
    <source>
        <dbReference type="Proteomes" id="UP000275846"/>
    </source>
</evidence>
<keyword evidence="2" id="KW-1185">Reference proteome</keyword>
<dbReference type="WBParaSite" id="SSLN_0001411601-mRNA-1">
    <property type="protein sequence ID" value="SSLN_0001411601-mRNA-1"/>
    <property type="gene ID" value="SSLN_0001411601"/>
</dbReference>
<sequence length="278" mass="30326">MSPLSGSYTDGPKECVSPLANSAAPPPLIQIWTGAVLETITFTLWDVTVAVRRFRQSYSPGPDGVAISIIKADAYDIFPSLLSYPNEPFTELKARILENFVDEISLPESRCQFFHDPPGRIKVAIDIARHEEALHTACPLVQEYSSSGFGCHKAPAAIQGTSVNVFAMGQQHRYSDGSRAVRPYTAHLSLARLSAVSLTRELSATTWLSYSPREGASGSQTVDFAPPDPWARGGQAGLVLVGELQSTKQEIVRLAFRVGDIGNEKESEEEKKILDNIH</sequence>
<name>A0A183TAV3_SCHSO</name>